<dbReference type="RefSeq" id="WP_279523469.1">
    <property type="nucleotide sequence ID" value="NZ_JARVII010000001.1"/>
</dbReference>
<gene>
    <name evidence="1" type="ORF">QB898_01170</name>
</gene>
<dbReference type="EMBL" id="JARVII010000001">
    <property type="protein sequence ID" value="MDG9698342.1"/>
    <property type="molecule type" value="Genomic_DNA"/>
</dbReference>
<sequence length="61" mass="6005">MNKKPQIPATPMTAASAARIQSATAKAGNGGIAKKSFAARAMSAAAKNTAKASGSKGKSSR</sequence>
<protein>
    <recommendedName>
        <fullName evidence="3">SMP domain-containing protein</fullName>
    </recommendedName>
</protein>
<organism evidence="1 2">
    <name type="scientific">Ottowia cancrivicina</name>
    <dbReference type="NCBI Taxonomy" id="3040346"/>
    <lineage>
        <taxon>Bacteria</taxon>
        <taxon>Pseudomonadati</taxon>
        <taxon>Pseudomonadota</taxon>
        <taxon>Betaproteobacteria</taxon>
        <taxon>Burkholderiales</taxon>
        <taxon>Comamonadaceae</taxon>
        <taxon>Ottowia</taxon>
    </lineage>
</organism>
<dbReference type="Proteomes" id="UP001237156">
    <property type="component" value="Unassembled WGS sequence"/>
</dbReference>
<evidence type="ECO:0008006" key="3">
    <source>
        <dbReference type="Google" id="ProtNLM"/>
    </source>
</evidence>
<proteinExistence type="predicted"/>
<keyword evidence="2" id="KW-1185">Reference proteome</keyword>
<evidence type="ECO:0000313" key="2">
    <source>
        <dbReference type="Proteomes" id="UP001237156"/>
    </source>
</evidence>
<accession>A0AAW6RI20</accession>
<dbReference type="AlphaFoldDB" id="A0AAW6RI20"/>
<reference evidence="1 2" key="1">
    <citation type="submission" date="2023-04" db="EMBL/GenBank/DDBJ databases">
        <title>Ottowia paracancer sp. nov., isolated from human stomach.</title>
        <authorList>
            <person name="Song Y."/>
        </authorList>
    </citation>
    <scope>NUCLEOTIDE SEQUENCE [LARGE SCALE GENOMIC DNA]</scope>
    <source>
        <strain evidence="1 2">10c7w1</strain>
    </source>
</reference>
<name>A0AAW6RI20_9BURK</name>
<evidence type="ECO:0000313" key="1">
    <source>
        <dbReference type="EMBL" id="MDG9698342.1"/>
    </source>
</evidence>
<comment type="caution">
    <text evidence="1">The sequence shown here is derived from an EMBL/GenBank/DDBJ whole genome shotgun (WGS) entry which is preliminary data.</text>
</comment>